<dbReference type="EMBL" id="AP013032">
    <property type="protein sequence ID" value="BAN70253.1"/>
    <property type="molecule type" value="Genomic_DNA"/>
</dbReference>
<reference evidence="13" key="1">
    <citation type="journal article" date="2014" name="ISME J.">
        <title>Allying with armored snails: the complete genome of gammaproteobacterial endosymbiont.</title>
        <authorList>
            <person name="Nakagawa S."/>
            <person name="Shimamura S."/>
            <person name="Takaki Y."/>
            <person name="Suzuki Y."/>
            <person name="Murakami S."/>
            <person name="Watanabe T."/>
            <person name="Fujiyoshi S."/>
            <person name="Mino S."/>
            <person name="Sawabe T."/>
            <person name="Maeda T."/>
            <person name="Makita H."/>
            <person name="Nemoto S."/>
            <person name="Nishimura S."/>
            <person name="Watanabe H."/>
            <person name="Watsuji T."/>
            <person name="Takai K."/>
        </authorList>
    </citation>
    <scope>NUCLEOTIDE SEQUENCE</scope>
</reference>
<keyword evidence="3 11" id="KW-0813">Transport</keyword>
<keyword evidence="9 11" id="KW-0496">Mitochondrion</keyword>
<dbReference type="AlphaFoldDB" id="S6BFN4"/>
<name>S6BFN4_CHRSQ</name>
<geneLocation type="mitochondrion" evidence="13"/>
<keyword evidence="7 12" id="KW-1133">Transmembrane helix</keyword>
<dbReference type="InterPro" id="IPR001421">
    <property type="entry name" value="ATP8_metazoa"/>
</dbReference>
<comment type="subcellular location">
    <subcellularLocation>
        <location evidence="1 11">Mitochondrion membrane</location>
        <topology evidence="1 11">Single-pass membrane protein</topology>
    </subcellularLocation>
</comment>
<comment type="similarity">
    <text evidence="2 11">Belongs to the ATPase protein 8 family.</text>
</comment>
<dbReference type="GO" id="GO:0015078">
    <property type="term" value="F:proton transmembrane transporter activity"/>
    <property type="evidence" value="ECO:0007669"/>
    <property type="project" value="InterPro"/>
</dbReference>
<proteinExistence type="inferred from homology"/>
<gene>
    <name evidence="13" type="primary">ATP8</name>
</gene>
<organism evidence="13">
    <name type="scientific">Chrysomallon squamiferum</name>
    <name type="common">Scaly-foot gastropod</name>
    <name type="synonym">Pangolin sea</name>
    <dbReference type="NCBI Taxonomy" id="216257"/>
    <lineage>
        <taxon>Eukaryota</taxon>
        <taxon>Metazoa</taxon>
        <taxon>Spiralia</taxon>
        <taxon>Lophotrochozoa</taxon>
        <taxon>Mollusca</taxon>
        <taxon>Gastropoda</taxon>
        <taxon>Neomphalina</taxon>
        <taxon>Neomphalida</taxon>
        <taxon>Neomphaloidea</taxon>
        <taxon>Peltospiridae</taxon>
        <taxon>Chrysomallon</taxon>
    </lineage>
</organism>
<dbReference type="GO" id="GO:0045259">
    <property type="term" value="C:proton-transporting ATP synthase complex"/>
    <property type="evidence" value="ECO:0007669"/>
    <property type="project" value="UniProtKB-KW"/>
</dbReference>
<dbReference type="GO" id="GO:0015986">
    <property type="term" value="P:proton motive force-driven ATP synthesis"/>
    <property type="evidence" value="ECO:0007669"/>
    <property type="project" value="InterPro"/>
</dbReference>
<dbReference type="GO" id="GO:0031966">
    <property type="term" value="C:mitochondrial membrane"/>
    <property type="evidence" value="ECO:0007669"/>
    <property type="project" value="UniProtKB-SubCell"/>
</dbReference>
<evidence type="ECO:0000256" key="12">
    <source>
        <dbReference type="SAM" id="Phobius"/>
    </source>
</evidence>
<evidence type="ECO:0000256" key="2">
    <source>
        <dbReference type="ARBA" id="ARBA00008892"/>
    </source>
</evidence>
<sequence length="55" mass="6821">MPHLAPINWVIIWFFIWISFFIFCVIMWWKFKPFYGAPALSTFDNQKSSAEFWKW</sequence>
<evidence type="ECO:0000256" key="3">
    <source>
        <dbReference type="ARBA" id="ARBA00022448"/>
    </source>
</evidence>
<keyword evidence="4 11" id="KW-0138">CF(0)</keyword>
<keyword evidence="8 11" id="KW-0406">Ion transport</keyword>
<evidence type="ECO:0000313" key="13">
    <source>
        <dbReference type="EMBL" id="BAN70253.1"/>
    </source>
</evidence>
<evidence type="ECO:0000256" key="11">
    <source>
        <dbReference type="RuleBase" id="RU003661"/>
    </source>
</evidence>
<dbReference type="Pfam" id="PF00895">
    <property type="entry name" value="ATP-synt_8"/>
    <property type="match status" value="1"/>
</dbReference>
<evidence type="ECO:0000256" key="7">
    <source>
        <dbReference type="ARBA" id="ARBA00022989"/>
    </source>
</evidence>
<evidence type="ECO:0000256" key="5">
    <source>
        <dbReference type="ARBA" id="ARBA00022692"/>
    </source>
</evidence>
<evidence type="ECO:0000256" key="1">
    <source>
        <dbReference type="ARBA" id="ARBA00004304"/>
    </source>
</evidence>
<evidence type="ECO:0000256" key="10">
    <source>
        <dbReference type="ARBA" id="ARBA00023136"/>
    </source>
</evidence>
<keyword evidence="6 11" id="KW-0375">Hydrogen ion transport</keyword>
<protein>
    <recommendedName>
        <fullName evidence="11">ATP synthase complex subunit 8</fullName>
    </recommendedName>
</protein>
<accession>S6BFN4</accession>
<keyword evidence="10 12" id="KW-0472">Membrane</keyword>
<evidence type="ECO:0000256" key="4">
    <source>
        <dbReference type="ARBA" id="ARBA00022547"/>
    </source>
</evidence>
<keyword evidence="5 11" id="KW-0812">Transmembrane</keyword>
<evidence type="ECO:0000256" key="8">
    <source>
        <dbReference type="ARBA" id="ARBA00023065"/>
    </source>
</evidence>
<feature type="transmembrane region" description="Helical" evidence="12">
    <location>
        <begin position="6"/>
        <end position="29"/>
    </location>
</feature>
<evidence type="ECO:0000256" key="6">
    <source>
        <dbReference type="ARBA" id="ARBA00022781"/>
    </source>
</evidence>
<evidence type="ECO:0000256" key="9">
    <source>
        <dbReference type="ARBA" id="ARBA00023128"/>
    </source>
</evidence>